<dbReference type="STRING" id="1077947.SAMN05216227_101480"/>
<organism evidence="2 3">
    <name type="scientific">Pseudorhodobacter antarcticus</name>
    <dbReference type="NCBI Taxonomy" id="1077947"/>
    <lineage>
        <taxon>Bacteria</taxon>
        <taxon>Pseudomonadati</taxon>
        <taxon>Pseudomonadota</taxon>
        <taxon>Alphaproteobacteria</taxon>
        <taxon>Rhodobacterales</taxon>
        <taxon>Paracoccaceae</taxon>
        <taxon>Pseudorhodobacter</taxon>
    </lineage>
</organism>
<feature type="compositionally biased region" description="Polar residues" evidence="1">
    <location>
        <begin position="534"/>
        <end position="543"/>
    </location>
</feature>
<accession>A0A1H8GNZ2</accession>
<feature type="compositionally biased region" description="Basic and acidic residues" evidence="1">
    <location>
        <begin position="215"/>
        <end position="224"/>
    </location>
</feature>
<feature type="region of interest" description="Disordered" evidence="1">
    <location>
        <begin position="480"/>
        <end position="546"/>
    </location>
</feature>
<evidence type="ECO:0000313" key="3">
    <source>
        <dbReference type="Proteomes" id="UP000183002"/>
    </source>
</evidence>
<feature type="compositionally biased region" description="Polar residues" evidence="1">
    <location>
        <begin position="132"/>
        <end position="142"/>
    </location>
</feature>
<gene>
    <name evidence="2" type="ORF">SAMN05216227_101480</name>
</gene>
<dbReference type="PROSITE" id="PS51257">
    <property type="entry name" value="PROKAR_LIPOPROTEIN"/>
    <property type="match status" value="1"/>
</dbReference>
<dbReference type="RefSeq" id="WP_050520921.1">
    <property type="nucleotide sequence ID" value="NZ_FOCO01000014.1"/>
</dbReference>
<dbReference type="OrthoDB" id="7798282at2"/>
<feature type="region of interest" description="Disordered" evidence="1">
    <location>
        <begin position="215"/>
        <end position="260"/>
    </location>
</feature>
<proteinExistence type="predicted"/>
<protein>
    <recommendedName>
        <fullName evidence="4">Lipoprotein</fullName>
    </recommendedName>
</protein>
<reference evidence="2 3" key="1">
    <citation type="submission" date="2016-10" db="EMBL/GenBank/DDBJ databases">
        <authorList>
            <person name="de Groot N.N."/>
        </authorList>
    </citation>
    <scope>NUCLEOTIDE SEQUENCE [LARGE SCALE GENOMIC DNA]</scope>
    <source>
        <strain evidence="2 3">CGMCC 1.10836</strain>
    </source>
</reference>
<feature type="compositionally biased region" description="Low complexity" evidence="1">
    <location>
        <begin position="483"/>
        <end position="493"/>
    </location>
</feature>
<feature type="region of interest" description="Disordered" evidence="1">
    <location>
        <begin position="126"/>
        <end position="149"/>
    </location>
</feature>
<evidence type="ECO:0000256" key="1">
    <source>
        <dbReference type="SAM" id="MobiDB-lite"/>
    </source>
</evidence>
<keyword evidence="3" id="KW-1185">Reference proteome</keyword>
<dbReference type="Proteomes" id="UP000183002">
    <property type="component" value="Unassembled WGS sequence"/>
</dbReference>
<evidence type="ECO:0000313" key="2">
    <source>
        <dbReference type="EMBL" id="SEN45732.1"/>
    </source>
</evidence>
<dbReference type="AlphaFoldDB" id="A0A1H8GNZ2"/>
<name>A0A1H8GNZ2_9RHOB</name>
<dbReference type="EMBL" id="FOCO01000014">
    <property type="protein sequence ID" value="SEN45732.1"/>
    <property type="molecule type" value="Genomic_DNA"/>
</dbReference>
<sequence length="777" mass="81735">MTGASKILTVSYGTFSCTLEGFDEPFNTMKAIAEYFRDLAAEDRYFGAEPPTPDTAMLHQIAEREMKRRVEAKVSANGVILRATDSERVDAPAPRILTAPNVTVNSPVARPKGEAAPKPEQMFEDQHAAGQNAGQSAPQSLIGTPPVQGVSDSVAEKLARIRNAMVDSRAAGDTTRAPATITTSSAAAAAAAKAEAEAHAARAKVAAEQAAEQTRAKEAAEAAEKAAAQARAKEAEQAAEQAAAQARAKEAEQAAEQAAAQARAKEAAEAAEKVAAQAAEKSAQDDAMIAALAGSFDDETVAVDGRFDDETDDTVTPLDSMTDGDDSLMASLANAMAASTAPEATVALVTKPENDVADDLANDLTDDLADEFDGDDMSPLPPKAETGLGVITPDADFYSAPNAVTEPLPAAAADVPQTADLQTPDTQAPTENPTVQRARARVIKIRRAPMDAVTAPAASGLSAEAEADLMRELEALQGDATIDAPTPQTPTAETPDDANDSAGQVRPQRPVSPRRRASDMAGAEDDASVKRLLDQTNTELQGTENRRRLSAISHLKAAVAATVADREAGGDNGPTEEMRMNPYRNDLERVVRPRPAAELVAPMAAAPERTSPLMLVSEQRIDTPRVKPTEAPNHITPVRPRRVVAGSLAADLAVPQNTDAEVDLDAALDGSDQRNIFGASTSFADYAERLGAESLADLLEAAAAYSANVEGHADVSRPQMVSHVLTVQPELENDREQMLASFGTLLRDGRIEKVRRGYFVLSESSPIMGEVRKAAKG</sequence>
<evidence type="ECO:0008006" key="4">
    <source>
        <dbReference type="Google" id="ProtNLM"/>
    </source>
</evidence>